<dbReference type="PROSITE" id="PS50983">
    <property type="entry name" value="FE_B12_PBP"/>
    <property type="match status" value="1"/>
</dbReference>
<comment type="similarity">
    <text evidence="2">Belongs to the bacterial solute-binding protein 8 family.</text>
</comment>
<evidence type="ECO:0000313" key="8">
    <source>
        <dbReference type="Proteomes" id="UP000031523"/>
    </source>
</evidence>
<evidence type="ECO:0000256" key="5">
    <source>
        <dbReference type="SAM" id="MobiDB-lite"/>
    </source>
</evidence>
<dbReference type="EMBL" id="CP010519">
    <property type="protein sequence ID" value="AJE81338.1"/>
    <property type="molecule type" value="Genomic_DNA"/>
</dbReference>
<keyword evidence="3" id="KW-0813">Transport</keyword>
<dbReference type="PANTHER" id="PTHR30532">
    <property type="entry name" value="IRON III DICITRATE-BINDING PERIPLASMIC PROTEIN"/>
    <property type="match status" value="1"/>
</dbReference>
<dbReference type="GO" id="GO:0030288">
    <property type="term" value="C:outer membrane-bounded periplasmic space"/>
    <property type="evidence" value="ECO:0007669"/>
    <property type="project" value="TreeGrafter"/>
</dbReference>
<name>A0A0B5EGU7_STRA4</name>
<accession>A0A0B5EGU7</accession>
<gene>
    <name evidence="7" type="ORF">SLNWT_0962</name>
</gene>
<dbReference type="Proteomes" id="UP000031523">
    <property type="component" value="Chromosome"/>
</dbReference>
<dbReference type="AlphaFoldDB" id="A0A0B5EGU7"/>
<evidence type="ECO:0000256" key="2">
    <source>
        <dbReference type="ARBA" id="ARBA00008814"/>
    </source>
</evidence>
<keyword evidence="4" id="KW-0732">Signal</keyword>
<dbReference type="GO" id="GO:1901678">
    <property type="term" value="P:iron coordination entity transport"/>
    <property type="evidence" value="ECO:0007669"/>
    <property type="project" value="UniProtKB-ARBA"/>
</dbReference>
<dbReference type="InterPro" id="IPR051313">
    <property type="entry name" value="Bact_iron-sidero_bind"/>
</dbReference>
<dbReference type="KEGG" id="sals:SLNWT_0962"/>
<keyword evidence="8" id="KW-1185">Reference proteome</keyword>
<organism evidence="7 8">
    <name type="scientific">Streptomyces albus (strain ATCC 21838 / DSM 41398 / FERM P-419 / JCM 4703 / NBRC 107858)</name>
    <dbReference type="NCBI Taxonomy" id="1081613"/>
    <lineage>
        <taxon>Bacteria</taxon>
        <taxon>Bacillati</taxon>
        <taxon>Actinomycetota</taxon>
        <taxon>Actinomycetes</taxon>
        <taxon>Kitasatosporales</taxon>
        <taxon>Streptomycetaceae</taxon>
        <taxon>Streptomyces</taxon>
    </lineage>
</organism>
<evidence type="ECO:0000256" key="4">
    <source>
        <dbReference type="ARBA" id="ARBA00022729"/>
    </source>
</evidence>
<evidence type="ECO:0000256" key="1">
    <source>
        <dbReference type="ARBA" id="ARBA00004196"/>
    </source>
</evidence>
<feature type="domain" description="Fe/B12 periplasmic-binding" evidence="6">
    <location>
        <begin position="80"/>
        <end position="357"/>
    </location>
</feature>
<dbReference type="SUPFAM" id="SSF53807">
    <property type="entry name" value="Helical backbone' metal receptor"/>
    <property type="match status" value="1"/>
</dbReference>
<proteinExistence type="inferred from homology"/>
<evidence type="ECO:0000259" key="6">
    <source>
        <dbReference type="PROSITE" id="PS50983"/>
    </source>
</evidence>
<protein>
    <submittedName>
        <fullName evidence="7">Periplasmic binding protein</fullName>
    </submittedName>
</protein>
<dbReference type="Gene3D" id="3.40.50.1980">
    <property type="entry name" value="Nitrogenase molybdenum iron protein domain"/>
    <property type="match status" value="2"/>
</dbReference>
<reference evidence="7 8" key="1">
    <citation type="submission" date="2015-01" db="EMBL/GenBank/DDBJ databases">
        <title>Enhanced salinomycin production by adjusting the supply of polyketide extender units in Streptomyce albus DSM 41398.</title>
        <authorList>
            <person name="Lu C."/>
        </authorList>
    </citation>
    <scope>NUCLEOTIDE SEQUENCE [LARGE SCALE GENOMIC DNA]</scope>
    <source>
        <strain evidence="8">ATCC 21838 / DSM 41398 / FERM P-419 / JCM 4703 / NBRC 107858</strain>
    </source>
</reference>
<evidence type="ECO:0000256" key="3">
    <source>
        <dbReference type="ARBA" id="ARBA00022448"/>
    </source>
</evidence>
<sequence length="357" mass="38967">MNDPGLVRGEESENMVNKPGVSRRGILASAAALALAAPLTACGGDSDEDSTEGGSKSGGKGPWTFKDDRGRKVSLDSRPQTLVAFVSTAAALYDYGVEVKGIFGPSKPVDGKPNPQAGRLPLSKLTSLGTEFGQFSIEKYAALGPDLLISNMFPPPDLWFVPEESRKKIESLAKTVGISVAHTSLLQPLRRTAELAESLGADLKAPEVVEAKKDFDKAVEELRAAARDNGGIKVLAMTGDDQQMYVAVPDSYCDLHFFKELGIEFVEGKKSDEWGFWEFLSWENADKYHADLIMIDNRSSAQSPEELKRHKTWLQLPAVKAGQTVPWAMEERYSYLGYTPVLKSLTEAIRKAKKLKG</sequence>
<evidence type="ECO:0000313" key="7">
    <source>
        <dbReference type="EMBL" id="AJE81338.1"/>
    </source>
</evidence>
<feature type="region of interest" description="Disordered" evidence="5">
    <location>
        <begin position="1"/>
        <end position="20"/>
    </location>
</feature>
<dbReference type="InterPro" id="IPR002491">
    <property type="entry name" value="ABC_transptr_periplasmic_BD"/>
</dbReference>
<dbReference type="Pfam" id="PF01497">
    <property type="entry name" value="Peripla_BP_2"/>
    <property type="match status" value="1"/>
</dbReference>
<comment type="subcellular location">
    <subcellularLocation>
        <location evidence="1">Cell envelope</location>
    </subcellularLocation>
</comment>
<dbReference type="PANTHER" id="PTHR30532:SF24">
    <property type="entry name" value="FERRIC ENTEROBACTIN-BINDING PERIPLASMIC PROTEIN FEPB"/>
    <property type="match status" value="1"/>
</dbReference>
<feature type="region of interest" description="Disordered" evidence="5">
    <location>
        <begin position="41"/>
        <end position="71"/>
    </location>
</feature>